<protein>
    <submittedName>
        <fullName evidence="2">BZ3500_MvSof-1268-A1-R1_C113g00619 protein</fullName>
    </submittedName>
</protein>
<feature type="region of interest" description="Disordered" evidence="1">
    <location>
        <begin position="62"/>
        <end position="129"/>
    </location>
</feature>
<proteinExistence type="predicted"/>
<feature type="region of interest" description="Disordered" evidence="1">
    <location>
        <begin position="17"/>
        <end position="50"/>
    </location>
</feature>
<evidence type="ECO:0000313" key="3">
    <source>
        <dbReference type="Proteomes" id="UP000249723"/>
    </source>
</evidence>
<feature type="compositionally biased region" description="Basic and acidic residues" evidence="1">
    <location>
        <begin position="67"/>
        <end position="77"/>
    </location>
</feature>
<dbReference type="EMBL" id="FMWP01000071">
    <property type="protein sequence ID" value="SCZ95499.1"/>
    <property type="molecule type" value="Genomic_DNA"/>
</dbReference>
<gene>
    <name evidence="2" type="ORF">BZ3500_MVSOF-1268-A1-R1_C113G00619</name>
</gene>
<name>A0A2X0KNU5_9BASI</name>
<evidence type="ECO:0000256" key="1">
    <source>
        <dbReference type="SAM" id="MobiDB-lite"/>
    </source>
</evidence>
<organism evidence="2 3">
    <name type="scientific">Microbotryum saponariae</name>
    <dbReference type="NCBI Taxonomy" id="289078"/>
    <lineage>
        <taxon>Eukaryota</taxon>
        <taxon>Fungi</taxon>
        <taxon>Dikarya</taxon>
        <taxon>Basidiomycota</taxon>
        <taxon>Pucciniomycotina</taxon>
        <taxon>Microbotryomycetes</taxon>
        <taxon>Microbotryales</taxon>
        <taxon>Microbotryaceae</taxon>
        <taxon>Microbotryum</taxon>
    </lineage>
</organism>
<feature type="region of interest" description="Disordered" evidence="1">
    <location>
        <begin position="177"/>
        <end position="212"/>
    </location>
</feature>
<sequence>MESEAAAKTEVIKIESEDESVLEDCSGSDGKVIDENEVMRMERGETEGEVLRRWRKRRWATEVGDVDEARGSTKAENAEATDLGERTGWTMTTTATPHNRPPPLPANRRRHEPTPPLSPETLAKSATRGEEWDRIRANWVSRHDLTDQSIERRLNAETPLVRHNFATWDETVRYAPSTSGDRCEVQEAGDEESQTAADLSDPSDEPTDAKRVIIKGKSRVVVKDE</sequence>
<accession>A0A2X0KNU5</accession>
<reference evidence="3" key="1">
    <citation type="submission" date="2016-10" db="EMBL/GenBank/DDBJ databases">
        <authorList>
            <person name="Jeantristanb JTB J.-T."/>
            <person name="Ricardo R."/>
        </authorList>
    </citation>
    <scope>NUCLEOTIDE SEQUENCE [LARGE SCALE GENOMIC DNA]</scope>
</reference>
<evidence type="ECO:0000313" key="2">
    <source>
        <dbReference type="EMBL" id="SCZ95499.1"/>
    </source>
</evidence>
<dbReference type="Proteomes" id="UP000249723">
    <property type="component" value="Unassembled WGS sequence"/>
</dbReference>
<keyword evidence="3" id="KW-1185">Reference proteome</keyword>
<dbReference type="AlphaFoldDB" id="A0A2X0KNU5"/>
<feature type="compositionally biased region" description="Basic and acidic residues" evidence="1">
    <location>
        <begin position="31"/>
        <end position="50"/>
    </location>
</feature>